<dbReference type="Gene3D" id="3.40.190.10">
    <property type="entry name" value="Periplasmic binding protein-like II"/>
    <property type="match status" value="2"/>
</dbReference>
<dbReference type="PANTHER" id="PTHR35936:SF19">
    <property type="entry name" value="AMINO-ACID-BINDING PROTEIN YXEM-RELATED"/>
    <property type="match status" value="1"/>
</dbReference>
<evidence type="ECO:0000256" key="3">
    <source>
        <dbReference type="SAM" id="SignalP"/>
    </source>
</evidence>
<evidence type="ECO:0000256" key="1">
    <source>
        <dbReference type="ARBA" id="ARBA00022729"/>
    </source>
</evidence>
<dbReference type="KEGG" id="spue:AB5L97_12495"/>
<keyword evidence="1 3" id="KW-0732">Signal</keyword>
<dbReference type="SMART" id="SM00062">
    <property type="entry name" value="PBPb"/>
    <property type="match status" value="1"/>
</dbReference>
<sequence>MKLKAPKWLTVAPVAAVLALTLAACGGATTSSSGTPTNALQGSDQQALDKYTTASVTPVDKIDTSKLGLITPGTIKVGTLSDAPPNIFIDKDGNFTGYDNELLKAMAAKLGLKVEFVSTKFQSLLAQVKTKQFDMGSSSISTTDARRETVSFTNGYDFGYMAIVTKDGAKVKTFDDLKEGVRIGVVQGTVQDDFVTNTLKLEPVRFPDYNTVYANVKSGQIDAWVAPSQQAEGQVKSGDGTVIAQKKVNTQNFTAYAVAKENQPLIDALNSALDAVIADGTWSKLTAQWYSDRPTLKEQTPEGWKPGSKAVQVSTAK</sequence>
<organism evidence="5">
    <name type="scientific">Sinomonas puerhi</name>
    <dbReference type="NCBI Taxonomy" id="3238584"/>
    <lineage>
        <taxon>Bacteria</taxon>
        <taxon>Bacillati</taxon>
        <taxon>Actinomycetota</taxon>
        <taxon>Actinomycetes</taxon>
        <taxon>Micrococcales</taxon>
        <taxon>Micrococcaceae</taxon>
        <taxon>Sinomonas</taxon>
    </lineage>
</organism>
<gene>
    <name evidence="5" type="ORF">AB5L97_12495</name>
</gene>
<dbReference type="Pfam" id="PF00497">
    <property type="entry name" value="SBP_bac_3"/>
    <property type="match status" value="1"/>
</dbReference>
<dbReference type="PANTHER" id="PTHR35936">
    <property type="entry name" value="MEMBRANE-BOUND LYTIC MUREIN TRANSGLYCOSYLASE F"/>
    <property type="match status" value="1"/>
</dbReference>
<dbReference type="InterPro" id="IPR001638">
    <property type="entry name" value="Solute-binding_3/MltF_N"/>
</dbReference>
<name>A0AB39L032_9MICC</name>
<dbReference type="PROSITE" id="PS51257">
    <property type="entry name" value="PROKAR_LIPOPROTEIN"/>
    <property type="match status" value="1"/>
</dbReference>
<dbReference type="AlphaFoldDB" id="A0AB39L032"/>
<feature type="region of interest" description="Disordered" evidence="2">
    <location>
        <begin position="295"/>
        <end position="317"/>
    </location>
</feature>
<feature type="signal peptide" evidence="3">
    <location>
        <begin position="1"/>
        <end position="23"/>
    </location>
</feature>
<proteinExistence type="predicted"/>
<evidence type="ECO:0000259" key="4">
    <source>
        <dbReference type="SMART" id="SM00062"/>
    </source>
</evidence>
<evidence type="ECO:0000256" key="2">
    <source>
        <dbReference type="SAM" id="MobiDB-lite"/>
    </source>
</evidence>
<dbReference type="CDD" id="cd13530">
    <property type="entry name" value="PBP2_peptides_like"/>
    <property type="match status" value="1"/>
</dbReference>
<dbReference type="SUPFAM" id="SSF53850">
    <property type="entry name" value="Periplasmic binding protein-like II"/>
    <property type="match status" value="1"/>
</dbReference>
<dbReference type="EMBL" id="CP163302">
    <property type="protein sequence ID" value="XDP44098.1"/>
    <property type="molecule type" value="Genomic_DNA"/>
</dbReference>
<feature type="domain" description="Solute-binding protein family 3/N-terminal" evidence="4">
    <location>
        <begin position="74"/>
        <end position="293"/>
    </location>
</feature>
<evidence type="ECO:0000313" key="5">
    <source>
        <dbReference type="EMBL" id="XDP44098.1"/>
    </source>
</evidence>
<protein>
    <submittedName>
        <fullName evidence="5">ABC transporter substrate-binding protein</fullName>
    </submittedName>
</protein>
<feature type="chain" id="PRO_5044309744" evidence="3">
    <location>
        <begin position="24"/>
        <end position="317"/>
    </location>
</feature>
<reference evidence="5" key="1">
    <citation type="submission" date="2024-07" db="EMBL/GenBank/DDBJ databases">
        <authorList>
            <person name="fu j."/>
        </authorList>
    </citation>
    <scope>NUCLEOTIDE SEQUENCE</scope>
    <source>
        <strain evidence="5">P10A9</strain>
    </source>
</reference>
<accession>A0AB39L032</accession>
<dbReference type="RefSeq" id="WP_307957915.1">
    <property type="nucleotide sequence ID" value="NZ_CP163302.1"/>
</dbReference>